<evidence type="ECO:0000313" key="2">
    <source>
        <dbReference type="EMBL" id="CAG8848752.1"/>
    </source>
</evidence>
<reference evidence="2 3" key="1">
    <citation type="submission" date="2021-06" db="EMBL/GenBank/DDBJ databases">
        <authorList>
            <person name="Kallberg Y."/>
            <person name="Tangrot J."/>
            <person name="Rosling A."/>
        </authorList>
    </citation>
    <scope>NUCLEOTIDE SEQUENCE [LARGE SCALE GENOMIC DNA]</scope>
    <source>
        <strain evidence="2 3">120-4 pot B 10/14</strain>
    </source>
</reference>
<dbReference type="EMBL" id="CAJVQB010093296">
    <property type="protein sequence ID" value="CAG8848752.1"/>
    <property type="molecule type" value="Genomic_DNA"/>
</dbReference>
<feature type="non-terminal residue" evidence="2">
    <location>
        <position position="222"/>
    </location>
</feature>
<organism evidence="2 3">
    <name type="scientific">Gigaspora margarita</name>
    <dbReference type="NCBI Taxonomy" id="4874"/>
    <lineage>
        <taxon>Eukaryota</taxon>
        <taxon>Fungi</taxon>
        <taxon>Fungi incertae sedis</taxon>
        <taxon>Mucoromycota</taxon>
        <taxon>Glomeromycotina</taxon>
        <taxon>Glomeromycetes</taxon>
        <taxon>Diversisporales</taxon>
        <taxon>Gigasporaceae</taxon>
        <taxon>Gigaspora</taxon>
    </lineage>
</organism>
<gene>
    <name evidence="2" type="ORF">GMARGA_LOCUS39345</name>
</gene>
<sequence length="222" mass="24377">ISLVQAVPILLPDADYIPTPADLSSSSPLLLCSATVVQDSYLPSSNGERERRLKVGSTNIPHIIASDIEWTYVSNYHSMLSPNKEKAYSRDSLDSQLNDIEEKYALLTSSPSLKKPNAILRSFSAKPAPKVNTSTINFVDILSQVQNSSMQSNTRNPSYTPCFTKDQDNQDNPLSTSDTNIFPYNNEGNSIPVDSAEPFISVFSDTPISHQTIPEPPKNGKN</sequence>
<keyword evidence="3" id="KW-1185">Reference proteome</keyword>
<name>A0ABN7X882_GIGMA</name>
<evidence type="ECO:0000313" key="3">
    <source>
        <dbReference type="Proteomes" id="UP000789901"/>
    </source>
</evidence>
<evidence type="ECO:0000256" key="1">
    <source>
        <dbReference type="SAM" id="MobiDB-lite"/>
    </source>
</evidence>
<accession>A0ABN7X882</accession>
<proteinExistence type="predicted"/>
<protein>
    <submittedName>
        <fullName evidence="2">10430_t:CDS:1</fullName>
    </submittedName>
</protein>
<feature type="compositionally biased region" description="Polar residues" evidence="1">
    <location>
        <begin position="170"/>
        <end position="183"/>
    </location>
</feature>
<feature type="region of interest" description="Disordered" evidence="1">
    <location>
        <begin position="148"/>
        <end position="183"/>
    </location>
</feature>
<comment type="caution">
    <text evidence="2">The sequence shown here is derived from an EMBL/GenBank/DDBJ whole genome shotgun (WGS) entry which is preliminary data.</text>
</comment>
<feature type="compositionally biased region" description="Polar residues" evidence="1">
    <location>
        <begin position="148"/>
        <end position="161"/>
    </location>
</feature>
<feature type="non-terminal residue" evidence="2">
    <location>
        <position position="1"/>
    </location>
</feature>
<dbReference type="Proteomes" id="UP000789901">
    <property type="component" value="Unassembled WGS sequence"/>
</dbReference>